<feature type="transmembrane region" description="Helical" evidence="10">
    <location>
        <begin position="12"/>
        <end position="33"/>
    </location>
</feature>
<dbReference type="InterPro" id="IPR048279">
    <property type="entry name" value="MdtK-like"/>
</dbReference>
<dbReference type="EMBL" id="PTJE01000011">
    <property type="protein sequence ID" value="PPK92399.1"/>
    <property type="molecule type" value="Genomic_DNA"/>
</dbReference>
<feature type="transmembrane region" description="Helical" evidence="10">
    <location>
        <begin position="127"/>
        <end position="147"/>
    </location>
</feature>
<dbReference type="GO" id="GO:0042910">
    <property type="term" value="F:xenobiotic transmembrane transporter activity"/>
    <property type="evidence" value="ECO:0007669"/>
    <property type="project" value="InterPro"/>
</dbReference>
<keyword evidence="6 10" id="KW-1133">Transmembrane helix</keyword>
<feature type="transmembrane region" description="Helical" evidence="10">
    <location>
        <begin position="53"/>
        <end position="74"/>
    </location>
</feature>
<organism evidence="11 12">
    <name type="scientific">Nonlabens xylanidelens</name>
    <dbReference type="NCBI Taxonomy" id="191564"/>
    <lineage>
        <taxon>Bacteria</taxon>
        <taxon>Pseudomonadati</taxon>
        <taxon>Bacteroidota</taxon>
        <taxon>Flavobacteriia</taxon>
        <taxon>Flavobacteriales</taxon>
        <taxon>Flavobacteriaceae</taxon>
        <taxon>Nonlabens</taxon>
    </lineage>
</organism>
<evidence type="ECO:0000256" key="9">
    <source>
        <dbReference type="ARBA" id="ARBA00031636"/>
    </source>
</evidence>
<evidence type="ECO:0000256" key="6">
    <source>
        <dbReference type="ARBA" id="ARBA00022989"/>
    </source>
</evidence>
<dbReference type="PANTHER" id="PTHR43298:SF2">
    <property type="entry name" value="FMN_FAD EXPORTER YEEO-RELATED"/>
    <property type="match status" value="1"/>
</dbReference>
<accession>A0A2S6IDX2</accession>
<proteinExistence type="predicted"/>
<keyword evidence="7" id="KW-0406">Ion transport</keyword>
<dbReference type="GO" id="GO:0015297">
    <property type="term" value="F:antiporter activity"/>
    <property type="evidence" value="ECO:0007669"/>
    <property type="project" value="UniProtKB-KW"/>
</dbReference>
<keyword evidence="8 10" id="KW-0472">Membrane</keyword>
<protein>
    <recommendedName>
        <fullName evidence="9">Multidrug-efflux transporter</fullName>
    </recommendedName>
</protein>
<comment type="caution">
    <text evidence="11">The sequence shown here is derived from an EMBL/GenBank/DDBJ whole genome shotgun (WGS) entry which is preliminary data.</text>
</comment>
<feature type="transmembrane region" description="Helical" evidence="10">
    <location>
        <begin position="355"/>
        <end position="376"/>
    </location>
</feature>
<feature type="transmembrane region" description="Helical" evidence="10">
    <location>
        <begin position="94"/>
        <end position="115"/>
    </location>
</feature>
<gene>
    <name evidence="11" type="ORF">LY01_02999</name>
</gene>
<evidence type="ECO:0000313" key="12">
    <source>
        <dbReference type="Proteomes" id="UP000239002"/>
    </source>
</evidence>
<dbReference type="RefSeq" id="WP_104516786.1">
    <property type="nucleotide sequence ID" value="NZ_MQVW01000014.1"/>
</dbReference>
<dbReference type="NCBIfam" id="TIGR00797">
    <property type="entry name" value="matE"/>
    <property type="match status" value="1"/>
</dbReference>
<dbReference type="PANTHER" id="PTHR43298">
    <property type="entry name" value="MULTIDRUG RESISTANCE PROTEIN NORM-RELATED"/>
    <property type="match status" value="1"/>
</dbReference>
<dbReference type="InterPro" id="IPR002528">
    <property type="entry name" value="MATE_fam"/>
</dbReference>
<keyword evidence="12" id="KW-1185">Reference proteome</keyword>
<dbReference type="GO" id="GO:0005886">
    <property type="term" value="C:plasma membrane"/>
    <property type="evidence" value="ECO:0007669"/>
    <property type="project" value="UniProtKB-SubCell"/>
</dbReference>
<evidence type="ECO:0000256" key="3">
    <source>
        <dbReference type="ARBA" id="ARBA00022449"/>
    </source>
</evidence>
<dbReference type="GO" id="GO:0006811">
    <property type="term" value="P:monoatomic ion transport"/>
    <property type="evidence" value="ECO:0007669"/>
    <property type="project" value="UniProtKB-KW"/>
</dbReference>
<dbReference type="Proteomes" id="UP000239002">
    <property type="component" value="Unassembled WGS sequence"/>
</dbReference>
<dbReference type="InterPro" id="IPR050222">
    <property type="entry name" value="MATE_MdtK"/>
</dbReference>
<evidence type="ECO:0000256" key="1">
    <source>
        <dbReference type="ARBA" id="ARBA00004651"/>
    </source>
</evidence>
<dbReference type="CDD" id="cd13131">
    <property type="entry name" value="MATE_NorM_like"/>
    <property type="match status" value="1"/>
</dbReference>
<feature type="transmembrane region" description="Helical" evidence="10">
    <location>
        <begin position="275"/>
        <end position="296"/>
    </location>
</feature>
<keyword evidence="5 10" id="KW-0812">Transmembrane</keyword>
<feature type="transmembrane region" description="Helical" evidence="10">
    <location>
        <begin position="317"/>
        <end position="335"/>
    </location>
</feature>
<keyword evidence="2" id="KW-0813">Transport</keyword>
<keyword evidence="3" id="KW-0050">Antiport</keyword>
<dbReference type="AlphaFoldDB" id="A0A2S6IDX2"/>
<feature type="transmembrane region" description="Helical" evidence="10">
    <location>
        <begin position="159"/>
        <end position="182"/>
    </location>
</feature>
<feature type="transmembrane region" description="Helical" evidence="10">
    <location>
        <begin position="383"/>
        <end position="405"/>
    </location>
</feature>
<evidence type="ECO:0000256" key="8">
    <source>
        <dbReference type="ARBA" id="ARBA00023136"/>
    </source>
</evidence>
<comment type="subcellular location">
    <subcellularLocation>
        <location evidence="1">Cell membrane</location>
        <topology evidence="1">Multi-pass membrane protein</topology>
    </subcellularLocation>
</comment>
<evidence type="ECO:0000256" key="7">
    <source>
        <dbReference type="ARBA" id="ARBA00023065"/>
    </source>
</evidence>
<evidence type="ECO:0000256" key="10">
    <source>
        <dbReference type="SAM" id="Phobius"/>
    </source>
</evidence>
<feature type="transmembrane region" description="Helical" evidence="10">
    <location>
        <begin position="194"/>
        <end position="216"/>
    </location>
</feature>
<evidence type="ECO:0000256" key="2">
    <source>
        <dbReference type="ARBA" id="ARBA00022448"/>
    </source>
</evidence>
<feature type="transmembrane region" description="Helical" evidence="10">
    <location>
        <begin position="411"/>
        <end position="433"/>
    </location>
</feature>
<dbReference type="OrthoDB" id="9780160at2"/>
<keyword evidence="4" id="KW-1003">Cell membrane</keyword>
<name>A0A2S6IDX2_9FLAO</name>
<evidence type="ECO:0000256" key="5">
    <source>
        <dbReference type="ARBA" id="ARBA00022692"/>
    </source>
</evidence>
<evidence type="ECO:0000313" key="11">
    <source>
        <dbReference type="EMBL" id="PPK92399.1"/>
    </source>
</evidence>
<dbReference type="Pfam" id="PF01554">
    <property type="entry name" value="MatE"/>
    <property type="match status" value="2"/>
</dbReference>
<dbReference type="PIRSF" id="PIRSF006603">
    <property type="entry name" value="DinF"/>
    <property type="match status" value="1"/>
</dbReference>
<sequence length="450" mass="49565">MALKDYTREFSTNLKIAVPIMVGQIAHLLVALADNVMVGKLGKAQLAAVSLGNTLIFIALSIGIGFSFAITPLVSEADAKKDIGRIGSIFKQGFILCTIIGVLLTFVVLFCEPILSMLDQPKEVVELAIPYMRWVALSLIPLMMFQAIKQFIDGLSKTVYSMTASIIANLINVFLNFLFIYGEFGFPRLEVEGAGIGTFISRIVMVLIVLAFLLTKKELKQYLVFVKVKSTGITTKLLNLGFPTALQMFFEVGLFTAAIILSGLLGTSSQAANQIALNLSALTFMVGVGLGVTATIRVGNQKGLNQFDELKRIVKSIFLLTLIVELFFALCFILFRNQLPYLYIDDWEVVQLAAGALLIAAFFQLSDGFQVVMLGALRGLQDVWIPSLICFVSYWVIGLPISYVLSKYIDLGLQGIWIGLLTGLTLSFGLMYYRYKYLLASPRDEDNVIL</sequence>
<feature type="transmembrane region" description="Helical" evidence="10">
    <location>
        <begin position="237"/>
        <end position="263"/>
    </location>
</feature>
<reference evidence="11 12" key="1">
    <citation type="submission" date="2018-02" db="EMBL/GenBank/DDBJ databases">
        <title>Genomic Encyclopedia of Archaeal and Bacterial Type Strains, Phase II (KMG-II): from individual species to whole genera.</title>
        <authorList>
            <person name="Goeker M."/>
        </authorList>
    </citation>
    <scope>NUCLEOTIDE SEQUENCE [LARGE SCALE GENOMIC DNA]</scope>
    <source>
        <strain evidence="11 12">DSM 16809</strain>
    </source>
</reference>
<evidence type="ECO:0000256" key="4">
    <source>
        <dbReference type="ARBA" id="ARBA00022475"/>
    </source>
</evidence>